<protein>
    <submittedName>
        <fullName evidence="1">Chromosome 2, complete genome</fullName>
    </submittedName>
</protein>
<organism evidence="1 3">
    <name type="scientific">Gibberella zeae (strain ATCC MYA-4620 / CBS 123657 / FGSC 9075 / NRRL 31084 / PH-1)</name>
    <name type="common">Wheat head blight fungus</name>
    <name type="synonym">Fusarium graminearum</name>
    <dbReference type="NCBI Taxonomy" id="229533"/>
    <lineage>
        <taxon>Eukaryota</taxon>
        <taxon>Fungi</taxon>
        <taxon>Dikarya</taxon>
        <taxon>Ascomycota</taxon>
        <taxon>Pezizomycotina</taxon>
        <taxon>Sordariomycetes</taxon>
        <taxon>Hypocreomycetidae</taxon>
        <taxon>Hypocreales</taxon>
        <taxon>Nectriaceae</taxon>
        <taxon>Fusarium</taxon>
    </lineage>
</organism>
<name>I1S606_GIBZE</name>
<reference evidence="1 3" key="3">
    <citation type="journal article" date="2015" name="BMC Genomics">
        <title>The completed genome sequence of the pathogenic ascomycete fungus Fusarium graminearum.</title>
        <authorList>
            <person name="King R."/>
            <person name="Urban M."/>
            <person name="Hammond-Kosack M.C."/>
            <person name="Hassani-Pak K."/>
            <person name="Hammond-Kosack K.E."/>
        </authorList>
    </citation>
    <scope>NUCLEOTIDE SEQUENCE [LARGE SCALE GENOMIC DNA]</scope>
    <source>
        <strain evidence="3">ATCC MYA-4620 / CBS 123657 / FGSC 9075 / NRRL 31084 / PH-1</strain>
        <strain evidence="1">PH-1</strain>
    </source>
</reference>
<dbReference type="EnsemblFungi" id="CEF79280">
    <property type="protein sequence ID" value="CEF79280"/>
    <property type="gene ID" value="FGRRES_12277"/>
</dbReference>
<proteinExistence type="predicted"/>
<evidence type="ECO:0000313" key="1">
    <source>
        <dbReference type="EMBL" id="CEF79280.1"/>
    </source>
</evidence>
<gene>
    <name evidence="1" type="ORF">FGRAMPH1_01T14957</name>
</gene>
<reference evidence="2 3" key="1">
    <citation type="journal article" date="2007" name="Science">
        <title>The Fusarium graminearum genome reveals a link between localized polymorphism and pathogen specialization.</title>
        <authorList>
            <person name="Cuomo C.A."/>
            <person name="Gueldener U."/>
            <person name="Xu J.-R."/>
            <person name="Trail F."/>
            <person name="Turgeon B.G."/>
            <person name="Di Pietro A."/>
            <person name="Walton J.D."/>
            <person name="Ma L.-J."/>
            <person name="Baker S.E."/>
            <person name="Rep M."/>
            <person name="Adam G."/>
            <person name="Antoniw J."/>
            <person name="Baldwin T."/>
            <person name="Calvo S.E."/>
            <person name="Chang Y.-L."/>
            <person name="DeCaprio D."/>
            <person name="Gale L.R."/>
            <person name="Gnerre S."/>
            <person name="Goswami R.S."/>
            <person name="Hammond-Kosack K."/>
            <person name="Harris L.J."/>
            <person name="Hilburn K."/>
            <person name="Kennell J.C."/>
            <person name="Kroken S."/>
            <person name="Magnuson J.K."/>
            <person name="Mannhaupt G."/>
            <person name="Mauceli E.W."/>
            <person name="Mewes H.-W."/>
            <person name="Mitterbauer R."/>
            <person name="Muehlbauer G."/>
            <person name="Muensterkoetter M."/>
            <person name="Nelson D."/>
            <person name="O'Donnell K."/>
            <person name="Ouellet T."/>
            <person name="Qi W."/>
            <person name="Quesneville H."/>
            <person name="Roncero M.I.G."/>
            <person name="Seong K.-Y."/>
            <person name="Tetko I.V."/>
            <person name="Urban M."/>
            <person name="Waalwijk C."/>
            <person name="Ward T.J."/>
            <person name="Yao J."/>
            <person name="Birren B.W."/>
            <person name="Kistler H.C."/>
        </authorList>
    </citation>
    <scope>NUCLEOTIDE SEQUENCE [LARGE SCALE GENOMIC DNA]</scope>
    <source>
        <strain evidence="3">ATCC MYA-4620 / CBS 123657 / FGSC 9075 / NRRL 31084 / PH-1</strain>
        <strain evidence="2">PH-1 / ATCC MYA-4620 / FGSC 9075 / NRRL 31084</strain>
    </source>
</reference>
<sequence length="137" mass="14978">MDIPLLSAPAKGKTAWLIRPYDWTLDPQMQLGFAAKAIARSIVMRTFNDAHWLLLYGAVLAAGNQVGNKKTGISPHCKPTLTHTNCSTIFPIFLLPTWQSESPQKGPRTLAVRTQGTDYDGPVAVNDSIIKYVDLAA</sequence>
<keyword evidence="3" id="KW-1185">Reference proteome</keyword>
<accession>I1S606</accession>
<accession>A0A098DLD7</accession>
<evidence type="ECO:0000313" key="3">
    <source>
        <dbReference type="Proteomes" id="UP000070720"/>
    </source>
</evidence>
<dbReference type="RefSeq" id="XP_011321315.1">
    <property type="nucleotide sequence ID" value="XM_011323013.1"/>
</dbReference>
<reference evidence="2 3" key="2">
    <citation type="journal article" date="2010" name="Nature">
        <title>Comparative genomics reveals mobile pathogenicity chromosomes in Fusarium.</title>
        <authorList>
            <person name="Ma L.J."/>
            <person name="van der Does H.C."/>
            <person name="Borkovich K.A."/>
            <person name="Coleman J.J."/>
            <person name="Daboussi M.J."/>
            <person name="Di Pietro A."/>
            <person name="Dufresne M."/>
            <person name="Freitag M."/>
            <person name="Grabherr M."/>
            <person name="Henrissat B."/>
            <person name="Houterman P.M."/>
            <person name="Kang S."/>
            <person name="Shim W.B."/>
            <person name="Woloshuk C."/>
            <person name="Xie X."/>
            <person name="Xu J.R."/>
            <person name="Antoniw J."/>
            <person name="Baker S.E."/>
            <person name="Bluhm B.H."/>
            <person name="Breakspear A."/>
            <person name="Brown D.W."/>
            <person name="Butchko R.A."/>
            <person name="Chapman S."/>
            <person name="Coulson R."/>
            <person name="Coutinho P.M."/>
            <person name="Danchin E.G."/>
            <person name="Diener A."/>
            <person name="Gale L.R."/>
            <person name="Gardiner D.M."/>
            <person name="Goff S."/>
            <person name="Hammond-Kosack K.E."/>
            <person name="Hilburn K."/>
            <person name="Hua-Van A."/>
            <person name="Jonkers W."/>
            <person name="Kazan K."/>
            <person name="Kodira C.D."/>
            <person name="Koehrsen M."/>
            <person name="Kumar L."/>
            <person name="Lee Y.H."/>
            <person name="Li L."/>
            <person name="Manners J.M."/>
            <person name="Miranda-Saavedra D."/>
            <person name="Mukherjee M."/>
            <person name="Park G."/>
            <person name="Park J."/>
            <person name="Park S.Y."/>
            <person name="Proctor R.H."/>
            <person name="Regev A."/>
            <person name="Ruiz-Roldan M.C."/>
            <person name="Sain D."/>
            <person name="Sakthikumar S."/>
            <person name="Sykes S."/>
            <person name="Schwartz D.C."/>
            <person name="Turgeon B.G."/>
            <person name="Wapinski I."/>
            <person name="Yoder O."/>
            <person name="Young S."/>
            <person name="Zeng Q."/>
            <person name="Zhou S."/>
            <person name="Galagan J."/>
            <person name="Cuomo C.A."/>
            <person name="Kistler H.C."/>
            <person name="Rep M."/>
        </authorList>
    </citation>
    <scope>GENOME REANNOTATION</scope>
    <source>
        <strain evidence="3">ATCC MYA-4620 / CBS 123657 / FGSC 9075 / NRRL 31084 / PH-1</strain>
        <strain evidence="2">PH-1 / ATCC MYA-4620 / FGSC 9075 / NRRL 31084</strain>
    </source>
</reference>
<dbReference type="VEuPathDB" id="FungiDB:FGRAMPH1_01G14957"/>
<dbReference type="EMBL" id="HG970333">
    <property type="protein sequence ID" value="CEF79280.1"/>
    <property type="molecule type" value="Genomic_DNA"/>
</dbReference>
<dbReference type="AlphaFoldDB" id="I1S606"/>
<dbReference type="InParanoid" id="I1S606"/>
<reference evidence="2" key="4">
    <citation type="submission" date="2017-01" db="UniProtKB">
        <authorList>
            <consortium name="EnsemblFungi"/>
        </authorList>
    </citation>
    <scope>IDENTIFICATION</scope>
    <source>
        <strain evidence="2">PH-1 / ATCC MYA-4620 / FGSC 9075 / NRRL 31084</strain>
    </source>
</reference>
<evidence type="ECO:0000313" key="2">
    <source>
        <dbReference type="EnsemblFungi" id="CEF79280"/>
    </source>
</evidence>
<dbReference type="HOGENOM" id="CLU_1865297_0_0_1"/>
<dbReference type="Proteomes" id="UP000070720">
    <property type="component" value="Chromosome 2"/>
</dbReference>
<dbReference type="KEGG" id="fgr:FGSG_12277"/>